<dbReference type="EnsemblPlants" id="ORGLA07G0171900.1">
    <property type="protein sequence ID" value="ORGLA07G0171900.1"/>
    <property type="gene ID" value="ORGLA07G0171900"/>
</dbReference>
<feature type="compositionally biased region" description="Polar residues" evidence="1">
    <location>
        <begin position="68"/>
        <end position="80"/>
    </location>
</feature>
<feature type="signal peptide" evidence="2">
    <location>
        <begin position="1"/>
        <end position="27"/>
    </location>
</feature>
<name>I1QC77_ORYGL</name>
<keyword evidence="2" id="KW-0732">Signal</keyword>
<feature type="chain" id="PRO_5003649845" evidence="2">
    <location>
        <begin position="28"/>
        <end position="80"/>
    </location>
</feature>
<dbReference type="AlphaFoldDB" id="I1QC77"/>
<organism evidence="3 4">
    <name type="scientific">Oryza glaberrima</name>
    <name type="common">African rice</name>
    <dbReference type="NCBI Taxonomy" id="4538"/>
    <lineage>
        <taxon>Eukaryota</taxon>
        <taxon>Viridiplantae</taxon>
        <taxon>Streptophyta</taxon>
        <taxon>Embryophyta</taxon>
        <taxon>Tracheophyta</taxon>
        <taxon>Spermatophyta</taxon>
        <taxon>Magnoliopsida</taxon>
        <taxon>Liliopsida</taxon>
        <taxon>Poales</taxon>
        <taxon>Poaceae</taxon>
        <taxon>BOP clade</taxon>
        <taxon>Oryzoideae</taxon>
        <taxon>Oryzeae</taxon>
        <taxon>Oryzinae</taxon>
        <taxon>Oryza</taxon>
    </lineage>
</organism>
<dbReference type="Proteomes" id="UP000007306">
    <property type="component" value="Chromosome 7"/>
</dbReference>
<accession>I1QC77</accession>
<evidence type="ECO:0000313" key="3">
    <source>
        <dbReference type="EnsemblPlants" id="ORGLA07G0171900.1"/>
    </source>
</evidence>
<feature type="compositionally biased region" description="Basic and acidic residues" evidence="1">
    <location>
        <begin position="50"/>
        <end position="60"/>
    </location>
</feature>
<evidence type="ECO:0000256" key="2">
    <source>
        <dbReference type="SAM" id="SignalP"/>
    </source>
</evidence>
<dbReference type="HOGENOM" id="CLU_2593728_0_0_1"/>
<dbReference type="Gramene" id="ORGLA07G0171900.1">
    <property type="protein sequence ID" value="ORGLA07G0171900.1"/>
    <property type="gene ID" value="ORGLA07G0171900"/>
</dbReference>
<reference evidence="3 4" key="2">
    <citation type="submission" date="2018-04" db="EMBL/GenBank/DDBJ databases">
        <title>OglaRS2 (Oryza glaberrima Reference Sequence Version 2).</title>
        <authorList>
            <person name="Zhang J."/>
            <person name="Kudrna D."/>
            <person name="Lee S."/>
            <person name="Talag J."/>
            <person name="Rajasekar S."/>
            <person name="Wing R.A."/>
        </authorList>
    </citation>
    <scope>NUCLEOTIDE SEQUENCE [LARGE SCALE GENOMIC DNA]</scope>
    <source>
        <strain evidence="3 4">cv. IRGC 96717</strain>
    </source>
</reference>
<protein>
    <submittedName>
        <fullName evidence="3">Uncharacterized protein</fullName>
    </submittedName>
</protein>
<sequence>MAVTATTVAAATTMMAAVAAVAPAVDAARVRGGLRRLLGCGGASPPPPPHQHEHADRDIEMGLAAGGETSSPAKSPHPSS</sequence>
<proteinExistence type="predicted"/>
<keyword evidence="4" id="KW-1185">Reference proteome</keyword>
<evidence type="ECO:0000256" key="1">
    <source>
        <dbReference type="SAM" id="MobiDB-lite"/>
    </source>
</evidence>
<feature type="region of interest" description="Disordered" evidence="1">
    <location>
        <begin position="39"/>
        <end position="80"/>
    </location>
</feature>
<reference evidence="3" key="1">
    <citation type="submission" date="2015-06" db="UniProtKB">
        <authorList>
            <consortium name="EnsemblPlants"/>
        </authorList>
    </citation>
    <scope>IDENTIFICATION</scope>
</reference>
<evidence type="ECO:0000313" key="4">
    <source>
        <dbReference type="Proteomes" id="UP000007306"/>
    </source>
</evidence>